<dbReference type="GO" id="GO:0005737">
    <property type="term" value="C:cytoplasm"/>
    <property type="evidence" value="ECO:0007669"/>
    <property type="project" value="TreeGrafter"/>
</dbReference>
<dbReference type="GO" id="GO:0005634">
    <property type="term" value="C:nucleus"/>
    <property type="evidence" value="ECO:0007669"/>
    <property type="project" value="TreeGrafter"/>
</dbReference>
<evidence type="ECO:0000256" key="1">
    <source>
        <dbReference type="ARBA" id="ARBA00022801"/>
    </source>
</evidence>
<proteinExistence type="predicted"/>
<dbReference type="EMBL" id="ML004429">
    <property type="protein sequence ID" value="RKP32763.1"/>
    <property type="molecule type" value="Genomic_DNA"/>
</dbReference>
<dbReference type="SUPFAM" id="SSF53474">
    <property type="entry name" value="alpha/beta-Hydrolases"/>
    <property type="match status" value="1"/>
</dbReference>
<sequence>MPSSSAPDYVGRVLFLHGYTQNAALFHSKTLKLRKKLLSMKLKPVYLNAPILIAQTQLNSAEELSSFDNSETKHNCRSWTERRLDRKYTFDLAKKTVRDYIKNGTILEGTTEDKEADSICDRVTDAGLPIVGLVGFSQGAAFGAAMVDKFEELYNEPPLQWAIIFSGYMFDTQLMPEHKYLYSTDGGLLLKPTRMLHVIGELDMVVSEERSMQLYEVYEKISTVLKHPGGHFVPNSQPFVEKVTNWINTEEAPVDQVKEENSDLDSLLDMMKDFGG</sequence>
<evidence type="ECO:0000313" key="4">
    <source>
        <dbReference type="Proteomes" id="UP000268321"/>
    </source>
</evidence>
<dbReference type="AlphaFoldDB" id="A0A4P9ZID0"/>
<evidence type="ECO:0000313" key="3">
    <source>
        <dbReference type="EMBL" id="RKP32763.1"/>
    </source>
</evidence>
<dbReference type="Gene3D" id="3.40.50.1820">
    <property type="entry name" value="alpha/beta hydrolase"/>
    <property type="match status" value="1"/>
</dbReference>
<dbReference type="Pfam" id="PF03959">
    <property type="entry name" value="FSH1"/>
    <property type="match status" value="1"/>
</dbReference>
<dbReference type="Proteomes" id="UP000268321">
    <property type="component" value="Unassembled WGS sequence"/>
</dbReference>
<feature type="domain" description="Serine hydrolase" evidence="2">
    <location>
        <begin position="11"/>
        <end position="243"/>
    </location>
</feature>
<dbReference type="OrthoDB" id="2094269at2759"/>
<dbReference type="InterPro" id="IPR029058">
    <property type="entry name" value="AB_hydrolase_fold"/>
</dbReference>
<organism evidence="3 4">
    <name type="scientific">Metschnikowia bicuspidata</name>
    <dbReference type="NCBI Taxonomy" id="27322"/>
    <lineage>
        <taxon>Eukaryota</taxon>
        <taxon>Fungi</taxon>
        <taxon>Dikarya</taxon>
        <taxon>Ascomycota</taxon>
        <taxon>Saccharomycotina</taxon>
        <taxon>Pichiomycetes</taxon>
        <taxon>Metschnikowiaceae</taxon>
        <taxon>Metschnikowia</taxon>
    </lineage>
</organism>
<keyword evidence="4" id="KW-1185">Reference proteome</keyword>
<dbReference type="PANTHER" id="PTHR48070">
    <property type="entry name" value="ESTERASE OVCA2"/>
    <property type="match status" value="1"/>
</dbReference>
<dbReference type="GO" id="GO:0016787">
    <property type="term" value="F:hydrolase activity"/>
    <property type="evidence" value="ECO:0007669"/>
    <property type="project" value="UniProtKB-KW"/>
</dbReference>
<dbReference type="InterPro" id="IPR005645">
    <property type="entry name" value="FSH-like_dom"/>
</dbReference>
<name>A0A4P9ZID0_9ASCO</name>
<keyword evidence="1" id="KW-0378">Hydrolase</keyword>
<evidence type="ECO:0000259" key="2">
    <source>
        <dbReference type="Pfam" id="PF03959"/>
    </source>
</evidence>
<dbReference type="PANTHER" id="PTHR48070:SF6">
    <property type="entry name" value="ESTERASE OVCA2"/>
    <property type="match status" value="1"/>
</dbReference>
<protein>
    <recommendedName>
        <fullName evidence="2">Serine hydrolase domain-containing protein</fullName>
    </recommendedName>
</protein>
<accession>A0A4P9ZID0</accession>
<reference evidence="4" key="1">
    <citation type="journal article" date="2018" name="Nat. Microbiol.">
        <title>Leveraging single-cell genomics to expand the fungal tree of life.</title>
        <authorList>
            <person name="Ahrendt S.R."/>
            <person name="Quandt C.A."/>
            <person name="Ciobanu D."/>
            <person name="Clum A."/>
            <person name="Salamov A."/>
            <person name="Andreopoulos B."/>
            <person name="Cheng J.F."/>
            <person name="Woyke T."/>
            <person name="Pelin A."/>
            <person name="Henrissat B."/>
            <person name="Reynolds N.K."/>
            <person name="Benny G.L."/>
            <person name="Smith M.E."/>
            <person name="James T.Y."/>
            <person name="Grigoriev I.V."/>
        </authorList>
    </citation>
    <scope>NUCLEOTIDE SEQUENCE [LARGE SCALE GENOMIC DNA]</scope>
    <source>
        <strain evidence="4">Baker2002</strain>
    </source>
</reference>
<dbReference type="InterPro" id="IPR050593">
    <property type="entry name" value="LovG"/>
</dbReference>
<gene>
    <name evidence="3" type="ORF">METBISCDRAFT_21032</name>
</gene>